<dbReference type="EMBL" id="KL197709">
    <property type="protein sequence ID" value="KDQ64541.1"/>
    <property type="molecule type" value="Genomic_DNA"/>
</dbReference>
<feature type="compositionally biased region" description="Basic and acidic residues" evidence="3">
    <location>
        <begin position="404"/>
        <end position="417"/>
    </location>
</feature>
<dbReference type="HOGENOM" id="CLU_022084_1_0_1"/>
<dbReference type="GO" id="GO:0035267">
    <property type="term" value="C:NuA4 histone acetyltransferase complex"/>
    <property type="evidence" value="ECO:0007669"/>
    <property type="project" value="TreeGrafter"/>
</dbReference>
<feature type="compositionally biased region" description="Acidic residues" evidence="3">
    <location>
        <begin position="145"/>
        <end position="171"/>
    </location>
</feature>
<dbReference type="CDD" id="cd04369">
    <property type="entry name" value="Bromodomain"/>
    <property type="match status" value="1"/>
</dbReference>
<dbReference type="GO" id="GO:0006325">
    <property type="term" value="P:chromatin organization"/>
    <property type="evidence" value="ECO:0007669"/>
    <property type="project" value="UniProtKB-ARBA"/>
</dbReference>
<feature type="compositionally biased region" description="Basic and acidic residues" evidence="3">
    <location>
        <begin position="333"/>
        <end position="354"/>
    </location>
</feature>
<evidence type="ECO:0000259" key="4">
    <source>
        <dbReference type="PROSITE" id="PS50014"/>
    </source>
</evidence>
<dbReference type="PANTHER" id="PTHR15398:SF4">
    <property type="entry name" value="BROMODOMAIN-CONTAINING PROTEIN 8 ISOFORM X1"/>
    <property type="match status" value="1"/>
</dbReference>
<feature type="compositionally biased region" description="Polar residues" evidence="3">
    <location>
        <begin position="242"/>
        <end position="253"/>
    </location>
</feature>
<dbReference type="STRING" id="933084.A0A067QPI3"/>
<evidence type="ECO:0000256" key="1">
    <source>
        <dbReference type="ARBA" id="ARBA00023117"/>
    </source>
</evidence>
<feature type="compositionally biased region" description="Basic and acidic residues" evidence="3">
    <location>
        <begin position="424"/>
        <end position="436"/>
    </location>
</feature>
<keyword evidence="1 2" id="KW-0103">Bromodomain</keyword>
<dbReference type="OrthoDB" id="1742084at2759"/>
<evidence type="ECO:0000313" key="6">
    <source>
        <dbReference type="Proteomes" id="UP000027265"/>
    </source>
</evidence>
<dbReference type="InParanoid" id="A0A067QPI3"/>
<gene>
    <name evidence="5" type="ORF">JAAARDRAFT_28185</name>
</gene>
<dbReference type="AlphaFoldDB" id="A0A067QPI3"/>
<keyword evidence="6" id="KW-1185">Reference proteome</keyword>
<sequence>MASKTRSGRKTGPVEVDVSSLTNIERLLLAQAVYEFGSDSWNEVSKLLSKHPLLTRPKTFFTPHSCNAIYSHLMKDAGLERSEKDLAVHSPVNLKLAQKHYQVRMLELRDLIAAEEARFKTLVQEIDEIRSGSWDDKIIGKTSEATEEVQVDEQMDEPMDVEASVEAEGMESELTVASSSQDIAPEPSPPIGENDDEENTHLPEAAIEPEIPTAPTERIPDDGSDPESDQDEVPLAARSKAKTTSPLVQTQSPEAPEVQVQVVTPVGEIHNEVQSPARPLSENKSPGVFSTVDDSEDRRRPPSRPLSAASFTSTGLPVPWTIRDSKPRRAAKERRQLEELARRSSEESMHRYEYRSATPQEVAPSPLSKAIDVVPVADQPVAEPSPEEEVKHEPKAPSPIPEEPPSRRRESKRKTMDVELVEPELSRDKKRARDESEPVEEEETAGPSAGPSRRRRDRQPQTEEQVAIKRFQNIIGMVHSQISQHRNGAIFHNPIRHYEAPDYHDIVKRPMDLKTIKGRIKDGVIGNSLEFQRDIYLMFANAMMYNRPGSDIYKMTEEMMGESEKHINEFRQTEGLVRSHRI</sequence>
<name>A0A067QPI3_9AGAM</name>
<evidence type="ECO:0000256" key="3">
    <source>
        <dbReference type="SAM" id="MobiDB-lite"/>
    </source>
</evidence>
<evidence type="ECO:0000313" key="5">
    <source>
        <dbReference type="EMBL" id="KDQ64541.1"/>
    </source>
</evidence>
<dbReference type="SUPFAM" id="SSF47370">
    <property type="entry name" value="Bromodomain"/>
    <property type="match status" value="1"/>
</dbReference>
<feature type="region of interest" description="Disordered" evidence="3">
    <location>
        <begin position="139"/>
        <end position="464"/>
    </location>
</feature>
<dbReference type="Gene3D" id="1.20.920.10">
    <property type="entry name" value="Bromodomain-like"/>
    <property type="match status" value="1"/>
</dbReference>
<dbReference type="InterPro" id="IPR001487">
    <property type="entry name" value="Bromodomain"/>
</dbReference>
<feature type="compositionally biased region" description="Acidic residues" evidence="3">
    <location>
        <begin position="222"/>
        <end position="232"/>
    </location>
</feature>
<protein>
    <recommendedName>
        <fullName evidence="4">Bromo domain-containing protein</fullName>
    </recommendedName>
</protein>
<dbReference type="SMART" id="SM00297">
    <property type="entry name" value="BROMO"/>
    <property type="match status" value="1"/>
</dbReference>
<proteinExistence type="predicted"/>
<dbReference type="PRINTS" id="PR00503">
    <property type="entry name" value="BROMODOMAIN"/>
</dbReference>
<dbReference type="PROSITE" id="PS50014">
    <property type="entry name" value="BROMODOMAIN_2"/>
    <property type="match status" value="1"/>
</dbReference>
<organism evidence="5 6">
    <name type="scientific">Jaapia argillacea MUCL 33604</name>
    <dbReference type="NCBI Taxonomy" id="933084"/>
    <lineage>
        <taxon>Eukaryota</taxon>
        <taxon>Fungi</taxon>
        <taxon>Dikarya</taxon>
        <taxon>Basidiomycota</taxon>
        <taxon>Agaricomycotina</taxon>
        <taxon>Agaricomycetes</taxon>
        <taxon>Agaricomycetidae</taxon>
        <taxon>Jaapiales</taxon>
        <taxon>Jaapiaceae</taxon>
        <taxon>Jaapia</taxon>
    </lineage>
</organism>
<dbReference type="InterPro" id="IPR036427">
    <property type="entry name" value="Bromodomain-like_sf"/>
</dbReference>
<feature type="domain" description="Bromo" evidence="4">
    <location>
        <begin position="483"/>
        <end position="553"/>
    </location>
</feature>
<dbReference type="PANTHER" id="PTHR15398">
    <property type="entry name" value="BROMODOMAIN-CONTAINING PROTEIN 8"/>
    <property type="match status" value="1"/>
</dbReference>
<dbReference type="Proteomes" id="UP000027265">
    <property type="component" value="Unassembled WGS sequence"/>
</dbReference>
<reference evidence="6" key="1">
    <citation type="journal article" date="2014" name="Proc. Natl. Acad. Sci. U.S.A.">
        <title>Extensive sampling of basidiomycete genomes demonstrates inadequacy of the white-rot/brown-rot paradigm for wood decay fungi.</title>
        <authorList>
            <person name="Riley R."/>
            <person name="Salamov A.A."/>
            <person name="Brown D.W."/>
            <person name="Nagy L.G."/>
            <person name="Floudas D."/>
            <person name="Held B.W."/>
            <person name="Levasseur A."/>
            <person name="Lombard V."/>
            <person name="Morin E."/>
            <person name="Otillar R."/>
            <person name="Lindquist E.A."/>
            <person name="Sun H."/>
            <person name="LaButti K.M."/>
            <person name="Schmutz J."/>
            <person name="Jabbour D."/>
            <person name="Luo H."/>
            <person name="Baker S.E."/>
            <person name="Pisabarro A.G."/>
            <person name="Walton J.D."/>
            <person name="Blanchette R.A."/>
            <person name="Henrissat B."/>
            <person name="Martin F."/>
            <person name="Cullen D."/>
            <person name="Hibbett D.S."/>
            <person name="Grigoriev I.V."/>
        </authorList>
    </citation>
    <scope>NUCLEOTIDE SEQUENCE [LARGE SCALE GENOMIC DNA]</scope>
    <source>
        <strain evidence="6">MUCL 33604</strain>
    </source>
</reference>
<evidence type="ECO:0000256" key="2">
    <source>
        <dbReference type="PROSITE-ProRule" id="PRU00035"/>
    </source>
</evidence>
<accession>A0A067QPI3</accession>
<dbReference type="Pfam" id="PF00439">
    <property type="entry name" value="Bromodomain"/>
    <property type="match status" value="1"/>
</dbReference>